<feature type="signal peptide" evidence="2">
    <location>
        <begin position="1"/>
        <end position="26"/>
    </location>
</feature>
<sequence length="529" mass="61410">MFACPSKNSPSLGLVFLLTVLALLLSFSYDSKRCWKTNLPHIDKENTPTMDSSVWPSHPLSDESNSTQVKHFVVPDTVHFIFGLRQDFDEKPYGLVQFLSVLSVKLRLKPANMILHYAFEPSGIWWNATKELVTLRKVKAPTHVCGRPLYSAAHRADFLRLEILHQFGGIYLDMDVLVLKPFHYLRQYDFSLGEEGVNASVGLGNAVLIARKEAPFLKRWRAEYCRHFDSSHWNHYSVKLPHRIYRMFRNEAKVLPYYAFYMPLWDTAGLRELYFNTSRAMETENHIAIHLWSEKAKRIQRQMTWEPRKGKGMFHEAANRLWNEMLGALEEEEKHRAQILALNLAVPGFLLSEHIDTRRKRYPRLAIKSLPCSISRQFATRRVVVHKFRVRCGVWENPEIDEQDKVEIVRPYSKYYVDKQVYYYKGKYYRLSDIGLGEQWYALILDDNEPSDLTPERFKGLKTLQKIKQALRAVLSVVLGAVAWAGWNIFFASVSTVIIVVSAISFLVGVALFVILWTINQLENKFSGK</sequence>
<name>A0AAV9IMZ0_9RHOD</name>
<feature type="chain" id="PRO_5043990062" description="Alpha 1,4-glycosyltransferase domain-containing protein" evidence="2">
    <location>
        <begin position="27"/>
        <end position="529"/>
    </location>
</feature>
<dbReference type="InterPro" id="IPR029044">
    <property type="entry name" value="Nucleotide-diphossugar_trans"/>
</dbReference>
<feature type="transmembrane region" description="Helical" evidence="1">
    <location>
        <begin position="497"/>
        <end position="519"/>
    </location>
</feature>
<reference evidence="3 4" key="1">
    <citation type="submission" date="2022-07" db="EMBL/GenBank/DDBJ databases">
        <title>Genome-wide signatures of adaptation to extreme environments.</title>
        <authorList>
            <person name="Cho C.H."/>
            <person name="Yoon H.S."/>
        </authorList>
    </citation>
    <scope>NUCLEOTIDE SEQUENCE [LARGE SCALE GENOMIC DNA]</scope>
    <source>
        <strain evidence="3 4">108.79 E11</strain>
    </source>
</reference>
<keyword evidence="1" id="KW-0472">Membrane</keyword>
<dbReference type="AlphaFoldDB" id="A0AAV9IMZ0"/>
<evidence type="ECO:0000313" key="4">
    <source>
        <dbReference type="Proteomes" id="UP001300502"/>
    </source>
</evidence>
<proteinExistence type="predicted"/>
<dbReference type="PANTHER" id="PTHR46830:SF2">
    <property type="entry name" value="ALPHA-1,4-N-ACETYLGLUCOSAMINYLTRANSFERASE"/>
    <property type="match status" value="1"/>
</dbReference>
<dbReference type="PANTHER" id="PTHR46830">
    <property type="entry name" value="TRANSFERASE, PUTATIVE-RELATED"/>
    <property type="match status" value="1"/>
</dbReference>
<keyword evidence="2" id="KW-0732">Signal</keyword>
<comment type="caution">
    <text evidence="3">The sequence shown here is derived from an EMBL/GenBank/DDBJ whole genome shotgun (WGS) entry which is preliminary data.</text>
</comment>
<dbReference type="Gene3D" id="3.90.550.20">
    <property type="match status" value="1"/>
</dbReference>
<keyword evidence="1" id="KW-0812">Transmembrane</keyword>
<evidence type="ECO:0008006" key="5">
    <source>
        <dbReference type="Google" id="ProtNLM"/>
    </source>
</evidence>
<evidence type="ECO:0000313" key="3">
    <source>
        <dbReference type="EMBL" id="KAK4528828.1"/>
    </source>
</evidence>
<dbReference type="EMBL" id="JANCYU010000070">
    <property type="protein sequence ID" value="KAK4528828.1"/>
    <property type="molecule type" value="Genomic_DNA"/>
</dbReference>
<accession>A0AAV9IMZ0</accession>
<gene>
    <name evidence="3" type="ORF">GAYE_SCF65G6775</name>
</gene>
<feature type="transmembrane region" description="Helical" evidence="1">
    <location>
        <begin position="470"/>
        <end position="491"/>
    </location>
</feature>
<dbReference type="InterPro" id="IPR007577">
    <property type="entry name" value="GlycoTrfase_DXD_sugar-bd_CS"/>
</dbReference>
<keyword evidence="1" id="KW-1133">Transmembrane helix</keyword>
<dbReference type="SUPFAM" id="SSF53448">
    <property type="entry name" value="Nucleotide-diphospho-sugar transferases"/>
    <property type="match status" value="1"/>
</dbReference>
<organism evidence="3 4">
    <name type="scientific">Galdieria yellowstonensis</name>
    <dbReference type="NCBI Taxonomy" id="3028027"/>
    <lineage>
        <taxon>Eukaryota</taxon>
        <taxon>Rhodophyta</taxon>
        <taxon>Bangiophyceae</taxon>
        <taxon>Galdieriales</taxon>
        <taxon>Galdieriaceae</taxon>
        <taxon>Galdieria</taxon>
    </lineage>
</organism>
<protein>
    <recommendedName>
        <fullName evidence="5">Alpha 1,4-glycosyltransferase domain-containing protein</fullName>
    </recommendedName>
</protein>
<evidence type="ECO:0000256" key="1">
    <source>
        <dbReference type="SAM" id="Phobius"/>
    </source>
</evidence>
<evidence type="ECO:0000256" key="2">
    <source>
        <dbReference type="SAM" id="SignalP"/>
    </source>
</evidence>
<keyword evidence="4" id="KW-1185">Reference proteome</keyword>
<dbReference type="Proteomes" id="UP001300502">
    <property type="component" value="Unassembled WGS sequence"/>
</dbReference>
<dbReference type="Pfam" id="PF04488">
    <property type="entry name" value="Gly_transf_sug"/>
    <property type="match status" value="1"/>
</dbReference>